<organism evidence="1 2">
    <name type="scientific">Fructilactobacillus sanfranciscensis</name>
    <name type="common">Lactobacillus sanfranciscensis</name>
    <dbReference type="NCBI Taxonomy" id="1625"/>
    <lineage>
        <taxon>Bacteria</taxon>
        <taxon>Bacillati</taxon>
        <taxon>Bacillota</taxon>
        <taxon>Bacilli</taxon>
        <taxon>Lactobacillales</taxon>
        <taxon>Lactobacillaceae</taxon>
        <taxon>Fructilactobacillus</taxon>
    </lineage>
</organism>
<dbReference type="GO" id="GO:0016791">
    <property type="term" value="F:phosphatase activity"/>
    <property type="evidence" value="ECO:0007669"/>
    <property type="project" value="TreeGrafter"/>
</dbReference>
<dbReference type="GO" id="GO:0000287">
    <property type="term" value="F:magnesium ion binding"/>
    <property type="evidence" value="ECO:0007669"/>
    <property type="project" value="TreeGrafter"/>
</dbReference>
<dbReference type="SFLD" id="SFLDS00003">
    <property type="entry name" value="Haloacid_Dehalogenase"/>
    <property type="match status" value="1"/>
</dbReference>
<dbReference type="InterPro" id="IPR036412">
    <property type="entry name" value="HAD-like_sf"/>
</dbReference>
<dbReference type="Pfam" id="PF08282">
    <property type="entry name" value="Hydrolase_3"/>
    <property type="match status" value="1"/>
</dbReference>
<dbReference type="Proteomes" id="UP000313312">
    <property type="component" value="Unassembled WGS sequence"/>
</dbReference>
<dbReference type="InterPro" id="IPR006379">
    <property type="entry name" value="HAD-SF_hydro_IIB"/>
</dbReference>
<proteinExistence type="predicted"/>
<dbReference type="NCBIfam" id="TIGR01484">
    <property type="entry name" value="HAD-SF-IIB"/>
    <property type="match status" value="1"/>
</dbReference>
<sequence length="257" mass="28781">MYKYLVFFDLDSTLFDANSKVNDEVANAMDEIRANGGLPVIATGRTLYEIPDTLAKTKINTVVASNGDYGMFENHELFHRVINPQTIDELIEFANQHGNSVTMLDQNGKGSSAHDHLLLDACARVHAPVPKLVKRDYWHDRPIDMMFVTNKDLDDVYISKFGDRLTFFRNSPFSIDIVDHNASKATGIKTLIEKANLKGIPTYAFGDGNNDIPMLDYVDHPIVMGNGLDNVKEHAEFVTTDNTNHGIVKGLKHFNLI</sequence>
<comment type="caution">
    <text evidence="1">The sequence shown here is derived from an EMBL/GenBank/DDBJ whole genome shotgun (WGS) entry which is preliminary data.</text>
</comment>
<evidence type="ECO:0000313" key="2">
    <source>
        <dbReference type="Proteomes" id="UP000313312"/>
    </source>
</evidence>
<dbReference type="InterPro" id="IPR000150">
    <property type="entry name" value="Cof"/>
</dbReference>
<dbReference type="InterPro" id="IPR023214">
    <property type="entry name" value="HAD_sf"/>
</dbReference>
<dbReference type="SFLD" id="SFLDG01140">
    <property type="entry name" value="C2.B:_Phosphomannomutase_and_P"/>
    <property type="match status" value="1"/>
</dbReference>
<keyword evidence="1" id="KW-0378">Hydrolase</keyword>
<reference evidence="1 2" key="1">
    <citation type="submission" date="2018-05" db="EMBL/GenBank/DDBJ databases">
        <title>Lactobacillus sanfranciscensis Ah4 draft denome sequence.</title>
        <authorList>
            <person name="Zhang G."/>
        </authorList>
    </citation>
    <scope>NUCLEOTIDE SEQUENCE [LARGE SCALE GENOMIC DNA]</scope>
    <source>
        <strain evidence="1 2">Ah4</strain>
    </source>
</reference>
<dbReference type="EMBL" id="QFCR01000002">
    <property type="protein sequence ID" value="TNK90955.1"/>
    <property type="molecule type" value="Genomic_DNA"/>
</dbReference>
<dbReference type="Gene3D" id="3.30.1240.10">
    <property type="match status" value="1"/>
</dbReference>
<evidence type="ECO:0000313" key="1">
    <source>
        <dbReference type="EMBL" id="TNK90955.1"/>
    </source>
</evidence>
<dbReference type="Gene3D" id="3.40.50.1000">
    <property type="entry name" value="HAD superfamily/HAD-like"/>
    <property type="match status" value="1"/>
</dbReference>
<dbReference type="NCBIfam" id="TIGR00099">
    <property type="entry name" value="Cof-subfamily"/>
    <property type="match status" value="1"/>
</dbReference>
<dbReference type="PANTHER" id="PTHR10000:SF25">
    <property type="entry name" value="PHOSPHATASE YKRA-RELATED"/>
    <property type="match status" value="1"/>
</dbReference>
<dbReference type="RefSeq" id="WP_056957649.1">
    <property type="nucleotide sequence ID" value="NZ_BAAAXT010000017.1"/>
</dbReference>
<dbReference type="PROSITE" id="PS01229">
    <property type="entry name" value="COF_2"/>
    <property type="match status" value="1"/>
</dbReference>
<dbReference type="GO" id="GO:0005829">
    <property type="term" value="C:cytosol"/>
    <property type="evidence" value="ECO:0007669"/>
    <property type="project" value="TreeGrafter"/>
</dbReference>
<dbReference type="PANTHER" id="PTHR10000">
    <property type="entry name" value="PHOSPHOSERINE PHOSPHATASE"/>
    <property type="match status" value="1"/>
</dbReference>
<dbReference type="SUPFAM" id="SSF56784">
    <property type="entry name" value="HAD-like"/>
    <property type="match status" value="1"/>
</dbReference>
<dbReference type="AlphaFoldDB" id="A0A5C4TKY4"/>
<name>A0A5C4TKY4_FRUSA</name>
<protein>
    <submittedName>
        <fullName evidence="1">Cof-type HAD-IIB family hydrolase</fullName>
    </submittedName>
</protein>
<gene>
    <name evidence="1" type="ORF">DID87_01010</name>
</gene>
<accession>A0A5C4TKY4</accession>